<accession>A0A7J9D5U5</accession>
<evidence type="ECO:0000313" key="2">
    <source>
        <dbReference type="EMBL" id="MBA0755978.1"/>
    </source>
</evidence>
<reference evidence="2 3" key="1">
    <citation type="journal article" date="2019" name="Genome Biol. Evol.">
        <title>Insights into the evolution of the New World diploid cottons (Gossypium, subgenus Houzingenia) based on genome sequencing.</title>
        <authorList>
            <person name="Grover C.E."/>
            <person name="Arick M.A. 2nd"/>
            <person name="Thrash A."/>
            <person name="Conover J.L."/>
            <person name="Sanders W.S."/>
            <person name="Peterson D.G."/>
            <person name="Frelichowski J.E."/>
            <person name="Scheffler J.A."/>
            <person name="Scheffler B.E."/>
            <person name="Wendel J.F."/>
        </authorList>
    </citation>
    <scope>NUCLEOTIDE SEQUENCE [LARGE SCALE GENOMIC DNA]</scope>
    <source>
        <strain evidence="2">5</strain>
        <tissue evidence="2">Leaf</tissue>
    </source>
</reference>
<keyword evidence="1" id="KW-0812">Transmembrane</keyword>
<comment type="caution">
    <text evidence="2">The sequence shown here is derived from an EMBL/GenBank/DDBJ whole genome shotgun (WGS) entry which is preliminary data.</text>
</comment>
<gene>
    <name evidence="2" type="ORF">Gogos_021524</name>
</gene>
<keyword evidence="1" id="KW-0472">Membrane</keyword>
<evidence type="ECO:0000313" key="3">
    <source>
        <dbReference type="Proteomes" id="UP000593579"/>
    </source>
</evidence>
<feature type="transmembrane region" description="Helical" evidence="1">
    <location>
        <begin position="38"/>
        <end position="58"/>
    </location>
</feature>
<dbReference type="AlphaFoldDB" id="A0A7J9D5U5"/>
<dbReference type="Proteomes" id="UP000593579">
    <property type="component" value="Unassembled WGS sequence"/>
</dbReference>
<name>A0A7J9D5U5_GOSGO</name>
<keyword evidence="3" id="KW-1185">Reference proteome</keyword>
<sequence>MGLPVDTMKVRLKDKNDPCISWSDIRDAVGKANGDRHLALFAFVVYRLIVFPKALGYVSYIDIPRNRMEGSMDDLEHDTHRGGSFSSGPRILEEIGRDTNQVGSNLELTIKNLFQPSPFGNVYPVMPKKKQNLCKQE</sequence>
<protein>
    <submittedName>
        <fullName evidence="2">Uncharacterized protein</fullName>
    </submittedName>
</protein>
<keyword evidence="1" id="KW-1133">Transmembrane helix</keyword>
<dbReference type="EMBL" id="JABEZY010272921">
    <property type="protein sequence ID" value="MBA0755978.1"/>
    <property type="molecule type" value="Genomic_DNA"/>
</dbReference>
<dbReference type="OrthoDB" id="991372at2759"/>
<evidence type="ECO:0000256" key="1">
    <source>
        <dbReference type="SAM" id="Phobius"/>
    </source>
</evidence>
<organism evidence="2 3">
    <name type="scientific">Gossypium gossypioides</name>
    <name type="common">Mexican cotton</name>
    <name type="synonym">Selera gossypioides</name>
    <dbReference type="NCBI Taxonomy" id="34282"/>
    <lineage>
        <taxon>Eukaryota</taxon>
        <taxon>Viridiplantae</taxon>
        <taxon>Streptophyta</taxon>
        <taxon>Embryophyta</taxon>
        <taxon>Tracheophyta</taxon>
        <taxon>Spermatophyta</taxon>
        <taxon>Magnoliopsida</taxon>
        <taxon>eudicotyledons</taxon>
        <taxon>Gunneridae</taxon>
        <taxon>Pentapetalae</taxon>
        <taxon>rosids</taxon>
        <taxon>malvids</taxon>
        <taxon>Malvales</taxon>
        <taxon>Malvaceae</taxon>
        <taxon>Malvoideae</taxon>
        <taxon>Gossypium</taxon>
    </lineage>
</organism>
<proteinExistence type="predicted"/>